<feature type="region of interest" description="Disordered" evidence="14">
    <location>
        <begin position="281"/>
        <end position="313"/>
    </location>
</feature>
<dbReference type="GO" id="GO:0006352">
    <property type="term" value="P:DNA-templated transcription initiation"/>
    <property type="evidence" value="ECO:0007669"/>
    <property type="project" value="UniProtKB-ARBA"/>
</dbReference>
<dbReference type="FunFam" id="3.30.70.2850:FF:000002">
    <property type="entry name" value="DNA-directed RNA polymerase subunit"/>
    <property type="match status" value="1"/>
</dbReference>
<sequence>MDISKPVGSEIDSLDFSVLSAKDIRSLSAKQITNPTVLDNLGHPISGGLYDLALGAFLRNLCSTCGLDEKFCPGHLGHIELPVPCYNPLFFNQLYIYLRSSCLYCHHFRLKNVEIHKYAMKLKLLQYGLIDEAYQLDEITIGDLQDFIEDFDEAEEDNEMEDGSDEPKKKHDSKIDPAKFIRELKNKRTEFVNVCIAKAISTGKTSERGTFTATVSDERKKLIHDFHKRLLSRPKCDNCGMFSPKFRKDGFTKIFETALTDKQLTNNRVKGFIRQDMIKKQQQAKKLNGENDSTTDEPDFNIGRNPDSRPKTGSTYILSTEIRNILNAVFRTEQQVLQYVFHAKPNLSRKFVSSNMFFMDVVVVPPTRFRLPSKLGEEIHENSQNQLLSKILTTSLLIRDLNDEMSKLEKDKVSVEDRRIIFSRLMNAFVTIQNDVNGFIDSTKVQGNNGGKVPTPGVKQALEKKEGLFRKHMMGKRVNYAARSVISPDPNIETDEIGVPPVFATKLTYPEPVTAYNIAELRQAVINGPDKWPGALQIQNEDGSLVSLIGMSLEQRKALANQLMTPSSQNASTHTINKKVYRHIKNRDIVIMNRQPTLHKASMMGHKVRVLPGEKTLRLHYANTGAYNADFDGDEMNMHFPQNENARAEAFNLANTDSQYLTPTSGSPVRGLIQDHISAGVWLTNKDSFFTREQYQQYVYGCIRPEDGHSTRPKIITVPPAIMKPVPLWTGKQIITTVLLNVTPADMPGINLTSSNKIKNEYWSEHSEENTVLFKDGALLCGILDKSQYGSTKYGIVHSLHEVYGPSVAAKTLSVLGRLFTNYITATAFTCGMDDLRLTAEGNKWRSDILKTSIDTGREAAAEVTNLPADTAANDPELLKRLEEILRDDNKSGILDAVTSSKVNAIASKVVSKCVPGGTMKKFPENSMQSMALSGAKGSNVNVSQIMCLLGQQALEGRRVPVMVSGKTLPSFKPYETDARAGGYVKGRFYSGIRPQEYYFHCMAGREGLIDTAVKTSRSGYLQRCLTKQLEGVHVSYDNSVRDADGTLIQFLYGGDAIDVTKESHMTKFNFCVDNYDAFLKKYDPAALVEHLDVETALKYSKKSLKNRKKHAKEPHYNQSTKYDPVLAKYNPAKYLGSVSENFQDKLEGFLDENAKLFKSKNNISEKKFRALMQLKYMRSLINPGEAVGIIASQSVGEPSTQMTLNTFHFAGHGAANVTLGIPRMREIIMTASAAIKTPQMTLPILKDVSDENADTFCKSISKVVLSEVIDKVTVTETSGSSAGNTNARAYAINMKFFDFSEYSEEYDVSKEELQDVVAGNFLHALETAIVKEIRKQKKTVLSDVGVAVPKVQEYVESSKKLEEDNDEQDAHKKTKQAVSYDDPDEDEIETMRQAEKSSDEEDLDSDMDSSSSDSDSDEEDVEDMENELSKAIDEANKNMTKTQRDRQSAIISNHRFITKYNFDDEDGKWCEFRLELAAETEKLLMVNIVEDICRKSVIRQIAHIDRCVHPEPENGKRVLVTEGVNFQAMWEQEDFIDVDGITSNDIASVLKTYGVEAARNTIVYEINNVFSRYAISVSYRHLDLIADMMTRQGSYLAFNRQGMETSTSSLMKMSYETTCQFLMKAVLDNEREELQSPSARIVVGKLNGGGTGSFDVLAKVPARA</sequence>
<dbReference type="FunFam" id="4.10.860.120:FF:000006">
    <property type="entry name" value="DNA-directed RNA polymerase subunit"/>
    <property type="match status" value="1"/>
</dbReference>
<accession>A0A9P7BB49</accession>
<comment type="similarity">
    <text evidence="2 13">Belongs to the RNA polymerase beta' chain family.</text>
</comment>
<dbReference type="Pfam" id="PF05000">
    <property type="entry name" value="RNA_pol_Rpb1_4"/>
    <property type="match status" value="1"/>
</dbReference>
<feature type="domain" description="RNA polymerase N-terminal" evidence="15">
    <location>
        <begin position="355"/>
        <end position="684"/>
    </location>
</feature>
<dbReference type="InterPro" id="IPR047107">
    <property type="entry name" value="DNA-dir_RNA_pol1_lsu_C"/>
</dbReference>
<dbReference type="Gene3D" id="1.10.357.120">
    <property type="match status" value="1"/>
</dbReference>
<evidence type="ECO:0000256" key="8">
    <source>
        <dbReference type="ARBA" id="ARBA00022833"/>
    </source>
</evidence>
<dbReference type="GO" id="GO:0003677">
    <property type="term" value="F:DNA binding"/>
    <property type="evidence" value="ECO:0007669"/>
    <property type="project" value="InterPro"/>
</dbReference>
<dbReference type="FunFam" id="2.40.40.20:FF:000019">
    <property type="entry name" value="DNA-directed RNA polymerase II subunit RPB1"/>
    <property type="match status" value="1"/>
</dbReference>
<evidence type="ECO:0000256" key="1">
    <source>
        <dbReference type="ARBA" id="ARBA00004604"/>
    </source>
</evidence>
<dbReference type="GO" id="GO:0006362">
    <property type="term" value="P:transcription elongation by RNA polymerase I"/>
    <property type="evidence" value="ECO:0007669"/>
    <property type="project" value="UniProtKB-ARBA"/>
</dbReference>
<dbReference type="Gene3D" id="1.10.132.30">
    <property type="match status" value="1"/>
</dbReference>
<dbReference type="InterPro" id="IPR015699">
    <property type="entry name" value="DNA-dir_RNA_pol1_lsu_N"/>
</dbReference>
<dbReference type="CDD" id="cd01435">
    <property type="entry name" value="RNAP_I_RPA1_N"/>
    <property type="match status" value="1"/>
</dbReference>
<feature type="compositionally biased region" description="Acidic residues" evidence="14">
    <location>
        <begin position="1415"/>
        <end position="1427"/>
    </location>
</feature>
<evidence type="ECO:0000313" key="16">
    <source>
        <dbReference type="EMBL" id="KAG0668061.1"/>
    </source>
</evidence>
<dbReference type="PANTHER" id="PTHR19376:SF11">
    <property type="entry name" value="DNA-DIRECTED RNA POLYMERASE I SUBUNIT RPA1"/>
    <property type="match status" value="1"/>
</dbReference>
<keyword evidence="5 13" id="KW-0808">Transferase</keyword>
<reference evidence="16 17" key="1">
    <citation type="submission" date="2020-11" db="EMBL/GenBank/DDBJ databases">
        <title>Kefir isolates.</title>
        <authorList>
            <person name="Marcisauskas S."/>
            <person name="Kim Y."/>
            <person name="Blasche S."/>
        </authorList>
    </citation>
    <scope>NUCLEOTIDE SEQUENCE [LARGE SCALE GENOMIC DNA]</scope>
    <source>
        <strain evidence="16 17">OG2</strain>
    </source>
</reference>
<keyword evidence="10 13" id="KW-0804">Transcription</keyword>
<dbReference type="InterPro" id="IPR007081">
    <property type="entry name" value="RNA_pol_Rpb1_5"/>
</dbReference>
<dbReference type="InterPro" id="IPR038120">
    <property type="entry name" value="Rpb1_funnel_sf"/>
</dbReference>
<proteinExistence type="inferred from homology"/>
<comment type="subcellular location">
    <subcellularLocation>
        <location evidence="1">Nucleus</location>
        <location evidence="1">Nucleolus</location>
    </subcellularLocation>
</comment>
<dbReference type="Pfam" id="PF04997">
    <property type="entry name" value="RNA_pol_Rpb1_1"/>
    <property type="match status" value="1"/>
</dbReference>
<organism evidence="16 17">
    <name type="scientific">Maudiozyma exigua</name>
    <name type="common">Yeast</name>
    <name type="synonym">Kazachstania exigua</name>
    <dbReference type="NCBI Taxonomy" id="34358"/>
    <lineage>
        <taxon>Eukaryota</taxon>
        <taxon>Fungi</taxon>
        <taxon>Dikarya</taxon>
        <taxon>Ascomycota</taxon>
        <taxon>Saccharomycotina</taxon>
        <taxon>Saccharomycetes</taxon>
        <taxon>Saccharomycetales</taxon>
        <taxon>Saccharomycetaceae</taxon>
        <taxon>Maudiozyma</taxon>
    </lineage>
</organism>
<evidence type="ECO:0000256" key="4">
    <source>
        <dbReference type="ARBA" id="ARBA00022553"/>
    </source>
</evidence>
<keyword evidence="17" id="KW-1185">Reference proteome</keyword>
<evidence type="ECO:0000256" key="10">
    <source>
        <dbReference type="ARBA" id="ARBA00023163"/>
    </source>
</evidence>
<keyword evidence="11" id="KW-0539">Nucleus</keyword>
<evidence type="ECO:0000313" key="17">
    <source>
        <dbReference type="Proteomes" id="UP000750334"/>
    </source>
</evidence>
<dbReference type="OrthoDB" id="270392at2759"/>
<dbReference type="EMBL" id="PUHR01000081">
    <property type="protein sequence ID" value="KAG0668061.1"/>
    <property type="molecule type" value="Genomic_DNA"/>
</dbReference>
<evidence type="ECO:0000256" key="5">
    <source>
        <dbReference type="ARBA" id="ARBA00022679"/>
    </source>
</evidence>
<dbReference type="InterPro" id="IPR007080">
    <property type="entry name" value="RNA_pol_Rpb1_1"/>
</dbReference>
<dbReference type="InterPro" id="IPR007066">
    <property type="entry name" value="RNA_pol_Rpb1_3"/>
</dbReference>
<evidence type="ECO:0000256" key="14">
    <source>
        <dbReference type="SAM" id="MobiDB-lite"/>
    </source>
</evidence>
<keyword evidence="8" id="KW-0862">Zinc</keyword>
<evidence type="ECO:0000256" key="2">
    <source>
        <dbReference type="ARBA" id="ARBA00006460"/>
    </source>
</evidence>
<dbReference type="Gene3D" id="3.30.70.2850">
    <property type="match status" value="2"/>
</dbReference>
<feature type="region of interest" description="Disordered" evidence="14">
    <location>
        <begin position="1357"/>
        <end position="1427"/>
    </location>
</feature>
<name>A0A9P7BB49_MAUEX</name>
<dbReference type="Pfam" id="PF04998">
    <property type="entry name" value="RNA_pol_Rpb1_5"/>
    <property type="match status" value="1"/>
</dbReference>
<keyword evidence="3 13" id="KW-0240">DNA-directed RNA polymerase</keyword>
<dbReference type="FunFam" id="1.10.132.30:FF:000005">
    <property type="entry name" value="DNA-directed RNA polymerase subunit"/>
    <property type="match status" value="1"/>
</dbReference>
<dbReference type="GO" id="GO:0005736">
    <property type="term" value="C:RNA polymerase I complex"/>
    <property type="evidence" value="ECO:0007669"/>
    <property type="project" value="TreeGrafter"/>
</dbReference>
<evidence type="ECO:0000256" key="9">
    <source>
        <dbReference type="ARBA" id="ARBA00022842"/>
    </source>
</evidence>
<keyword evidence="6 13" id="KW-0548">Nucleotidyltransferase</keyword>
<dbReference type="InterPro" id="IPR000722">
    <property type="entry name" value="RNA_pol_asu"/>
</dbReference>
<evidence type="ECO:0000256" key="3">
    <source>
        <dbReference type="ARBA" id="ARBA00022478"/>
    </source>
</evidence>
<keyword evidence="4" id="KW-0597">Phosphoprotein</keyword>
<dbReference type="Gene3D" id="4.10.860.120">
    <property type="entry name" value="RNA polymerase II, clamp domain"/>
    <property type="match status" value="1"/>
</dbReference>
<evidence type="ECO:0000256" key="11">
    <source>
        <dbReference type="ARBA" id="ARBA00023242"/>
    </source>
</evidence>
<dbReference type="CDD" id="cd02735">
    <property type="entry name" value="RNAP_I_Rpa1_C"/>
    <property type="match status" value="1"/>
</dbReference>
<dbReference type="Proteomes" id="UP000750334">
    <property type="component" value="Unassembled WGS sequence"/>
</dbReference>
<dbReference type="GO" id="GO:0046872">
    <property type="term" value="F:metal ion binding"/>
    <property type="evidence" value="ECO:0007669"/>
    <property type="project" value="UniProtKB-KW"/>
</dbReference>
<dbReference type="FunFam" id="1.10.274.100:FF:000006">
    <property type="entry name" value="DNA-directed RNA polymerase subunit"/>
    <property type="match status" value="1"/>
</dbReference>
<comment type="caution">
    <text evidence="16">The sequence shown here is derived from an EMBL/GenBank/DDBJ whole genome shotgun (WGS) entry which is preliminary data.</text>
</comment>
<dbReference type="Gene3D" id="2.40.40.20">
    <property type="match status" value="1"/>
</dbReference>
<dbReference type="Pfam" id="PF00623">
    <property type="entry name" value="RNA_pol_Rpb1_2"/>
    <property type="match status" value="1"/>
</dbReference>
<dbReference type="FunFam" id="1.10.357.120:FF:000002">
    <property type="entry name" value="DNA-directed RNA polymerase subunit"/>
    <property type="match status" value="1"/>
</dbReference>
<gene>
    <name evidence="16" type="ORF">C6P45_005112</name>
</gene>
<evidence type="ECO:0000256" key="12">
    <source>
        <dbReference type="ARBA" id="ARBA00048552"/>
    </source>
</evidence>
<dbReference type="InterPro" id="IPR006592">
    <property type="entry name" value="RNA_pol_N"/>
</dbReference>
<dbReference type="InterPro" id="IPR042102">
    <property type="entry name" value="RNA_pol_Rpb1_3_sf"/>
</dbReference>
<dbReference type="FunFam" id="3.30.1490.180:FF:000003">
    <property type="entry name" value="DNA-directed RNA polymerase subunit"/>
    <property type="match status" value="1"/>
</dbReference>
<comment type="catalytic activity">
    <reaction evidence="12 13">
        <text>RNA(n) + a ribonucleoside 5'-triphosphate = RNA(n+1) + diphosphate</text>
        <dbReference type="Rhea" id="RHEA:21248"/>
        <dbReference type="Rhea" id="RHEA-COMP:14527"/>
        <dbReference type="Rhea" id="RHEA-COMP:17342"/>
        <dbReference type="ChEBI" id="CHEBI:33019"/>
        <dbReference type="ChEBI" id="CHEBI:61557"/>
        <dbReference type="ChEBI" id="CHEBI:140395"/>
        <dbReference type="EC" id="2.7.7.6"/>
    </reaction>
</comment>
<dbReference type="Pfam" id="PF04983">
    <property type="entry name" value="RNA_pol_Rpb1_3"/>
    <property type="match status" value="1"/>
</dbReference>
<dbReference type="Gene3D" id="3.30.1490.180">
    <property type="entry name" value="RNA polymerase ii"/>
    <property type="match status" value="1"/>
</dbReference>
<feature type="compositionally biased region" description="Acidic residues" evidence="14">
    <location>
        <begin position="1399"/>
        <end position="1408"/>
    </location>
</feature>
<dbReference type="SMART" id="SM00663">
    <property type="entry name" value="RPOLA_N"/>
    <property type="match status" value="1"/>
</dbReference>
<protein>
    <recommendedName>
        <fullName evidence="13">DNA-directed RNA polymerase subunit</fullName>
        <ecNumber evidence="13">2.7.7.6</ecNumber>
    </recommendedName>
</protein>
<dbReference type="InterPro" id="IPR044893">
    <property type="entry name" value="RNA_pol_Rpb1_clamp_domain"/>
</dbReference>
<evidence type="ECO:0000256" key="13">
    <source>
        <dbReference type="RuleBase" id="RU004279"/>
    </source>
</evidence>
<evidence type="ECO:0000256" key="6">
    <source>
        <dbReference type="ARBA" id="ARBA00022695"/>
    </source>
</evidence>
<dbReference type="PANTHER" id="PTHR19376">
    <property type="entry name" value="DNA-DIRECTED RNA POLYMERASE"/>
    <property type="match status" value="1"/>
</dbReference>
<keyword evidence="9" id="KW-0460">Magnesium</keyword>
<evidence type="ECO:0000256" key="7">
    <source>
        <dbReference type="ARBA" id="ARBA00022723"/>
    </source>
</evidence>
<dbReference type="InterPro" id="IPR007083">
    <property type="entry name" value="RNA_pol_Rpb1_4"/>
</dbReference>
<dbReference type="InterPro" id="IPR045867">
    <property type="entry name" value="DNA-dir_RpoC_beta_prime"/>
</dbReference>
<evidence type="ECO:0000259" key="15">
    <source>
        <dbReference type="SMART" id="SM00663"/>
    </source>
</evidence>
<dbReference type="SUPFAM" id="SSF64484">
    <property type="entry name" value="beta and beta-prime subunits of DNA dependent RNA-polymerase"/>
    <property type="match status" value="1"/>
</dbReference>
<dbReference type="GO" id="GO:0003899">
    <property type="term" value="F:DNA-directed RNA polymerase activity"/>
    <property type="evidence" value="ECO:0007669"/>
    <property type="project" value="UniProtKB-EC"/>
</dbReference>
<dbReference type="EC" id="2.7.7.6" evidence="13"/>
<keyword evidence="7" id="KW-0479">Metal-binding</keyword>
<dbReference type="Gene3D" id="1.10.274.100">
    <property type="entry name" value="RNA polymerase Rpb1, domain 3"/>
    <property type="match status" value="1"/>
</dbReference>
<comment type="function">
    <text evidence="13">DNA-dependent RNA polymerase catalyzes the transcription of DNA into RNA using the four ribonucleoside triphosphates as substrates.</text>
</comment>